<dbReference type="Proteomes" id="UP000030848">
    <property type="component" value="Unassembled WGS sequence"/>
</dbReference>
<feature type="compositionally biased region" description="Low complexity" evidence="6">
    <location>
        <begin position="72"/>
        <end position="82"/>
    </location>
</feature>
<dbReference type="Pfam" id="PF06271">
    <property type="entry name" value="RDD"/>
    <property type="match status" value="1"/>
</dbReference>
<dbReference type="InterPro" id="IPR051791">
    <property type="entry name" value="Pra-immunoreactive"/>
</dbReference>
<evidence type="ECO:0000256" key="5">
    <source>
        <dbReference type="ARBA" id="ARBA00023136"/>
    </source>
</evidence>
<feature type="compositionally biased region" description="Low complexity" evidence="6">
    <location>
        <begin position="7"/>
        <end position="64"/>
    </location>
</feature>
<reference evidence="9 10" key="1">
    <citation type="submission" date="2014-10" db="EMBL/GenBank/DDBJ databases">
        <title>Genome sequence of Micropolyspora internatus JCM3315.</title>
        <authorList>
            <person name="Shin S.-K."/>
            <person name="Yi H."/>
        </authorList>
    </citation>
    <scope>NUCLEOTIDE SEQUENCE [LARGE SCALE GENOMIC DNA]</scope>
    <source>
        <strain evidence="9 10">JCM 3315</strain>
    </source>
</reference>
<organism evidence="9 10">
    <name type="scientific">Saccharomonospora viridis</name>
    <dbReference type="NCBI Taxonomy" id="1852"/>
    <lineage>
        <taxon>Bacteria</taxon>
        <taxon>Bacillati</taxon>
        <taxon>Actinomycetota</taxon>
        <taxon>Actinomycetes</taxon>
        <taxon>Pseudonocardiales</taxon>
        <taxon>Pseudonocardiaceae</taxon>
        <taxon>Saccharomonospora</taxon>
    </lineage>
</organism>
<feature type="transmembrane region" description="Helical" evidence="7">
    <location>
        <begin position="132"/>
        <end position="154"/>
    </location>
</feature>
<dbReference type="PANTHER" id="PTHR36115:SF4">
    <property type="entry name" value="MEMBRANE PROTEIN"/>
    <property type="match status" value="1"/>
</dbReference>
<keyword evidence="2" id="KW-1003">Cell membrane</keyword>
<keyword evidence="5 7" id="KW-0472">Membrane</keyword>
<evidence type="ECO:0000256" key="7">
    <source>
        <dbReference type="SAM" id="Phobius"/>
    </source>
</evidence>
<evidence type="ECO:0000259" key="8">
    <source>
        <dbReference type="Pfam" id="PF06271"/>
    </source>
</evidence>
<dbReference type="PANTHER" id="PTHR36115">
    <property type="entry name" value="PROLINE-RICH ANTIGEN HOMOLOG-RELATED"/>
    <property type="match status" value="1"/>
</dbReference>
<name>A0A837D6W7_9PSEU</name>
<dbReference type="InterPro" id="IPR010432">
    <property type="entry name" value="RDD"/>
</dbReference>
<accession>A0A837D6W7</accession>
<comment type="caution">
    <text evidence="9">The sequence shown here is derived from an EMBL/GenBank/DDBJ whole genome shotgun (WGS) entry which is preliminary data.</text>
</comment>
<keyword evidence="4 7" id="KW-1133">Transmembrane helix</keyword>
<dbReference type="RefSeq" id="WP_231562830.1">
    <property type="nucleotide sequence ID" value="NZ_FOWS01000001.1"/>
</dbReference>
<protein>
    <recommendedName>
        <fullName evidence="8">RDD domain-containing protein</fullName>
    </recommendedName>
</protein>
<feature type="transmembrane region" description="Helical" evidence="7">
    <location>
        <begin position="160"/>
        <end position="178"/>
    </location>
</feature>
<feature type="domain" description="RDD" evidence="8">
    <location>
        <begin position="122"/>
        <end position="261"/>
    </location>
</feature>
<evidence type="ECO:0000313" key="9">
    <source>
        <dbReference type="EMBL" id="KHF42548.1"/>
    </source>
</evidence>
<evidence type="ECO:0000256" key="6">
    <source>
        <dbReference type="SAM" id="MobiDB-lite"/>
    </source>
</evidence>
<comment type="subcellular location">
    <subcellularLocation>
        <location evidence="1">Cell membrane</location>
        <topology evidence="1">Multi-pass membrane protein</topology>
    </subcellularLocation>
</comment>
<evidence type="ECO:0000256" key="4">
    <source>
        <dbReference type="ARBA" id="ARBA00022989"/>
    </source>
</evidence>
<feature type="transmembrane region" description="Helical" evidence="7">
    <location>
        <begin position="221"/>
        <end position="243"/>
    </location>
</feature>
<sequence>MTNPYSQQPFGQQPAGFGQQAQPGQQAFGQQAQPGQQPFGQQGQQGQQVQQPFGQPSPSGGFPQQPFPPSGGFPQQPGQPYGVPGGFPGQPPMGAPAFPGQARIVVPGAQIQFPNTGPLVLGTMGSRFLARLVDGLIIGFPLGIIMMILQFAVVASDPDMWWVVLLMAPLYSIAMLLYEGMMISSRGATVGKSVAGLRVVTANSAGQHGAGTGSGPAFTRLAVMILPALVPFLGGFISLLMMLSPFFDEQARQGWHDKAAKTYVISTKAMPMY</sequence>
<dbReference type="EMBL" id="JRZE01000006">
    <property type="protein sequence ID" value="KHF42548.1"/>
    <property type="molecule type" value="Genomic_DNA"/>
</dbReference>
<proteinExistence type="predicted"/>
<keyword evidence="3 7" id="KW-0812">Transmembrane</keyword>
<evidence type="ECO:0000256" key="1">
    <source>
        <dbReference type="ARBA" id="ARBA00004651"/>
    </source>
</evidence>
<gene>
    <name evidence="9" type="ORF">MINT15_27500</name>
</gene>
<evidence type="ECO:0000256" key="2">
    <source>
        <dbReference type="ARBA" id="ARBA00022475"/>
    </source>
</evidence>
<evidence type="ECO:0000313" key="10">
    <source>
        <dbReference type="Proteomes" id="UP000030848"/>
    </source>
</evidence>
<dbReference type="GO" id="GO:0005886">
    <property type="term" value="C:plasma membrane"/>
    <property type="evidence" value="ECO:0007669"/>
    <property type="project" value="UniProtKB-SubCell"/>
</dbReference>
<feature type="region of interest" description="Disordered" evidence="6">
    <location>
        <begin position="1"/>
        <end position="98"/>
    </location>
</feature>
<dbReference type="AlphaFoldDB" id="A0A837D6W7"/>
<evidence type="ECO:0000256" key="3">
    <source>
        <dbReference type="ARBA" id="ARBA00022692"/>
    </source>
</evidence>